<evidence type="ECO:0000313" key="2">
    <source>
        <dbReference type="EMBL" id="TPQ16640.1"/>
    </source>
</evidence>
<dbReference type="AlphaFoldDB" id="A0A505D221"/>
<reference evidence="2 3" key="1">
    <citation type="submission" date="2019-06" db="EMBL/GenBank/DDBJ databases">
        <title>Streptomyces sporangiiformans sp. nov., a novel actinomycete isolated from soil in Mount Song.</title>
        <authorList>
            <person name="Han L."/>
        </authorList>
    </citation>
    <scope>NUCLEOTIDE SEQUENCE [LARGE SCALE GENOMIC DNA]</scope>
    <source>
        <strain evidence="2 3">NEAU-SSA 1</strain>
    </source>
</reference>
<dbReference type="OrthoDB" id="5197035at2"/>
<evidence type="ECO:0000313" key="3">
    <source>
        <dbReference type="Proteomes" id="UP000317378"/>
    </source>
</evidence>
<gene>
    <name evidence="2" type="ORF">FGD71_040715</name>
</gene>
<accession>A0A505D221</accession>
<evidence type="ECO:0000256" key="1">
    <source>
        <dbReference type="SAM" id="SignalP"/>
    </source>
</evidence>
<comment type="caution">
    <text evidence="2">The sequence shown here is derived from an EMBL/GenBank/DDBJ whole genome shotgun (WGS) entry which is preliminary data.</text>
</comment>
<feature type="signal peptide" evidence="1">
    <location>
        <begin position="1"/>
        <end position="30"/>
    </location>
</feature>
<dbReference type="Proteomes" id="UP000317378">
    <property type="component" value="Unassembled WGS sequence"/>
</dbReference>
<keyword evidence="1" id="KW-0732">Signal</keyword>
<dbReference type="EMBL" id="VCHX02000323">
    <property type="protein sequence ID" value="TPQ16640.1"/>
    <property type="molecule type" value="Genomic_DNA"/>
</dbReference>
<feature type="chain" id="PRO_5021414897" evidence="1">
    <location>
        <begin position="31"/>
        <end position="126"/>
    </location>
</feature>
<sequence length="126" mass="13398">MRNRPFRRLSAALVAAAALVTVGAASPATAAPQQASADYWRFCWMAPAGSLKVTFADGDTSCLSGQGFVGFDPNDPAWTVAKIETNNNWGRAVHPGTVDPPMTGFDRNQTLSINSRLNGIYLNTAP</sequence>
<organism evidence="2 3">
    <name type="scientific">Streptomyces sporangiiformans</name>
    <dbReference type="NCBI Taxonomy" id="2315329"/>
    <lineage>
        <taxon>Bacteria</taxon>
        <taxon>Bacillati</taxon>
        <taxon>Actinomycetota</taxon>
        <taxon>Actinomycetes</taxon>
        <taxon>Kitasatosporales</taxon>
        <taxon>Streptomycetaceae</taxon>
        <taxon>Streptomyces</taxon>
    </lineage>
</organism>
<proteinExistence type="predicted"/>
<protein>
    <submittedName>
        <fullName evidence="2">Uncharacterized protein</fullName>
    </submittedName>
</protein>
<keyword evidence="3" id="KW-1185">Reference proteome</keyword>
<dbReference type="RefSeq" id="WP_119105605.1">
    <property type="nucleotide sequence ID" value="NZ_QXMJ01000323.1"/>
</dbReference>
<name>A0A505D221_9ACTN</name>